<dbReference type="Proteomes" id="UP000799436">
    <property type="component" value="Unassembled WGS sequence"/>
</dbReference>
<dbReference type="AlphaFoldDB" id="A0A6G1LLX4"/>
<proteinExistence type="predicted"/>
<reference evidence="2" key="1">
    <citation type="journal article" date="2020" name="Stud. Mycol.">
        <title>101 Dothideomycetes genomes: a test case for predicting lifestyles and emergence of pathogens.</title>
        <authorList>
            <person name="Haridas S."/>
            <person name="Albert R."/>
            <person name="Binder M."/>
            <person name="Bloem J."/>
            <person name="Labutti K."/>
            <person name="Salamov A."/>
            <person name="Andreopoulos B."/>
            <person name="Baker S."/>
            <person name="Barry K."/>
            <person name="Bills G."/>
            <person name="Bluhm B."/>
            <person name="Cannon C."/>
            <person name="Castanera R."/>
            <person name="Culley D."/>
            <person name="Daum C."/>
            <person name="Ezra D."/>
            <person name="Gonzalez J."/>
            <person name="Henrissat B."/>
            <person name="Kuo A."/>
            <person name="Liang C."/>
            <person name="Lipzen A."/>
            <person name="Lutzoni F."/>
            <person name="Magnuson J."/>
            <person name="Mondo S."/>
            <person name="Nolan M."/>
            <person name="Ohm R."/>
            <person name="Pangilinan J."/>
            <person name="Park H.-J."/>
            <person name="Ramirez L."/>
            <person name="Alfaro M."/>
            <person name="Sun H."/>
            <person name="Tritt A."/>
            <person name="Yoshinaga Y."/>
            <person name="Zwiers L.-H."/>
            <person name="Turgeon B."/>
            <person name="Goodwin S."/>
            <person name="Spatafora J."/>
            <person name="Crous P."/>
            <person name="Grigoriev I."/>
        </authorList>
    </citation>
    <scope>NUCLEOTIDE SEQUENCE</scope>
    <source>
        <strain evidence="2">CBS 116005</strain>
    </source>
</reference>
<organism evidence="2 3">
    <name type="scientific">Teratosphaeria nubilosa</name>
    <dbReference type="NCBI Taxonomy" id="161662"/>
    <lineage>
        <taxon>Eukaryota</taxon>
        <taxon>Fungi</taxon>
        <taxon>Dikarya</taxon>
        <taxon>Ascomycota</taxon>
        <taxon>Pezizomycotina</taxon>
        <taxon>Dothideomycetes</taxon>
        <taxon>Dothideomycetidae</taxon>
        <taxon>Mycosphaerellales</taxon>
        <taxon>Teratosphaeriaceae</taxon>
        <taxon>Teratosphaeria</taxon>
    </lineage>
</organism>
<sequence>MTLGGSSGCAVWSASTLMGSCMHGLVCGVSTDDPTAGLMCTLNTIAIRPHRNDFLHLTLFRHTLTSYQYESQAIMWNSTRAANLTCRSIGIYQDDNTCMVTDWILTLHFVGLNLRLQVMVKLGGLTGLTKIANPREAHDETSGREPRRLSKPAGEKLIKNDGPDHRDVGKDIKGGIGDPCGHGRRKQGQANTAKATYSEARLEAAHVQQYLLAIRIATSTVS</sequence>
<evidence type="ECO:0000313" key="3">
    <source>
        <dbReference type="Proteomes" id="UP000799436"/>
    </source>
</evidence>
<protein>
    <submittedName>
        <fullName evidence="2">Uncharacterized protein</fullName>
    </submittedName>
</protein>
<gene>
    <name evidence="2" type="ORF">EJ03DRAFT_333094</name>
</gene>
<feature type="compositionally biased region" description="Basic and acidic residues" evidence="1">
    <location>
        <begin position="133"/>
        <end position="173"/>
    </location>
</feature>
<feature type="region of interest" description="Disordered" evidence="1">
    <location>
        <begin position="133"/>
        <end position="192"/>
    </location>
</feature>
<dbReference type="EMBL" id="ML995809">
    <property type="protein sequence ID" value="KAF2773963.1"/>
    <property type="molecule type" value="Genomic_DNA"/>
</dbReference>
<keyword evidence="3" id="KW-1185">Reference proteome</keyword>
<name>A0A6G1LLX4_9PEZI</name>
<accession>A0A6G1LLX4</accession>
<evidence type="ECO:0000256" key="1">
    <source>
        <dbReference type="SAM" id="MobiDB-lite"/>
    </source>
</evidence>
<evidence type="ECO:0000313" key="2">
    <source>
        <dbReference type="EMBL" id="KAF2773963.1"/>
    </source>
</evidence>